<keyword evidence="3" id="KW-1185">Reference proteome</keyword>
<organism evidence="2 3">
    <name type="scientific">Mycena pura</name>
    <dbReference type="NCBI Taxonomy" id="153505"/>
    <lineage>
        <taxon>Eukaryota</taxon>
        <taxon>Fungi</taxon>
        <taxon>Dikarya</taxon>
        <taxon>Basidiomycota</taxon>
        <taxon>Agaricomycotina</taxon>
        <taxon>Agaricomycetes</taxon>
        <taxon>Agaricomycetidae</taxon>
        <taxon>Agaricales</taxon>
        <taxon>Marasmiineae</taxon>
        <taxon>Mycenaceae</taxon>
        <taxon>Mycena</taxon>
    </lineage>
</organism>
<proteinExistence type="predicted"/>
<feature type="transmembrane region" description="Helical" evidence="1">
    <location>
        <begin position="65"/>
        <end position="81"/>
    </location>
</feature>
<dbReference type="AlphaFoldDB" id="A0AAD6XZ86"/>
<keyword evidence="1" id="KW-0472">Membrane</keyword>
<name>A0AAD6XZ86_9AGAR</name>
<gene>
    <name evidence="2" type="ORF">GGX14DRAFT_577192</name>
</gene>
<dbReference type="Proteomes" id="UP001219525">
    <property type="component" value="Unassembled WGS sequence"/>
</dbReference>
<evidence type="ECO:0000313" key="2">
    <source>
        <dbReference type="EMBL" id="KAJ7193567.1"/>
    </source>
</evidence>
<comment type="caution">
    <text evidence="2">The sequence shown here is derived from an EMBL/GenBank/DDBJ whole genome shotgun (WGS) entry which is preliminary data.</text>
</comment>
<evidence type="ECO:0000256" key="1">
    <source>
        <dbReference type="SAM" id="Phobius"/>
    </source>
</evidence>
<evidence type="ECO:0000313" key="3">
    <source>
        <dbReference type="Proteomes" id="UP001219525"/>
    </source>
</evidence>
<reference evidence="2" key="1">
    <citation type="submission" date="2023-03" db="EMBL/GenBank/DDBJ databases">
        <title>Massive genome expansion in bonnet fungi (Mycena s.s.) driven by repeated elements and novel gene families across ecological guilds.</title>
        <authorList>
            <consortium name="Lawrence Berkeley National Laboratory"/>
            <person name="Harder C.B."/>
            <person name="Miyauchi S."/>
            <person name="Viragh M."/>
            <person name="Kuo A."/>
            <person name="Thoen E."/>
            <person name="Andreopoulos B."/>
            <person name="Lu D."/>
            <person name="Skrede I."/>
            <person name="Drula E."/>
            <person name="Henrissat B."/>
            <person name="Morin E."/>
            <person name="Kohler A."/>
            <person name="Barry K."/>
            <person name="LaButti K."/>
            <person name="Morin E."/>
            <person name="Salamov A."/>
            <person name="Lipzen A."/>
            <person name="Mereny Z."/>
            <person name="Hegedus B."/>
            <person name="Baldrian P."/>
            <person name="Stursova M."/>
            <person name="Weitz H."/>
            <person name="Taylor A."/>
            <person name="Grigoriev I.V."/>
            <person name="Nagy L.G."/>
            <person name="Martin F."/>
            <person name="Kauserud H."/>
        </authorList>
    </citation>
    <scope>NUCLEOTIDE SEQUENCE</scope>
    <source>
        <strain evidence="2">9144</strain>
    </source>
</reference>
<keyword evidence="1" id="KW-1133">Transmembrane helix</keyword>
<sequence>MDAIHADDAHCSGTILASVSRAVSAKTPPSLLYSRCARTLRDLGDEDAAKEMSMHLFIRVAQRRLALFFPLLLMIIANVLMRSSRGHCAPHATHAREGAQAGVVRISAALTPIPPTYAGWAYVLALRRLYAGVCMRQ</sequence>
<keyword evidence="1" id="KW-0812">Transmembrane</keyword>
<dbReference type="EMBL" id="JARJCW010000107">
    <property type="protein sequence ID" value="KAJ7193567.1"/>
    <property type="molecule type" value="Genomic_DNA"/>
</dbReference>
<accession>A0AAD6XZ86</accession>
<protein>
    <submittedName>
        <fullName evidence="2">Uncharacterized protein</fullName>
    </submittedName>
</protein>